<keyword evidence="3" id="KW-0472">Membrane</keyword>
<keyword evidence="1" id="KW-0732">Signal</keyword>
<evidence type="ECO:0000256" key="2">
    <source>
        <dbReference type="SAM" id="MobiDB-lite"/>
    </source>
</evidence>
<reference evidence="5 6" key="1">
    <citation type="submission" date="2019-07" db="EMBL/GenBank/DDBJ databases">
        <title>Whole genome shotgun sequence of Cerasibacillus quisquiliarum NBRC 102429.</title>
        <authorList>
            <person name="Hosoyama A."/>
            <person name="Uohara A."/>
            <person name="Ohji S."/>
            <person name="Ichikawa N."/>
        </authorList>
    </citation>
    <scope>NUCLEOTIDE SEQUENCE [LARGE SCALE GENOMIC DNA]</scope>
    <source>
        <strain evidence="5 6">NBRC 102429</strain>
    </source>
</reference>
<comment type="caution">
    <text evidence="5">The sequence shown here is derived from an EMBL/GenBank/DDBJ whole genome shotgun (WGS) entry which is preliminary data.</text>
</comment>
<feature type="compositionally biased region" description="Basic residues" evidence="2">
    <location>
        <begin position="301"/>
        <end position="311"/>
    </location>
</feature>
<dbReference type="InterPro" id="IPR011098">
    <property type="entry name" value="G5_dom"/>
</dbReference>
<evidence type="ECO:0000256" key="1">
    <source>
        <dbReference type="ARBA" id="ARBA00022729"/>
    </source>
</evidence>
<proteinExistence type="predicted"/>
<protein>
    <recommendedName>
        <fullName evidence="4">G5 domain-containing protein</fullName>
    </recommendedName>
</protein>
<dbReference type="OrthoDB" id="9798935at2"/>
<dbReference type="GO" id="GO:0009254">
    <property type="term" value="P:peptidoglycan turnover"/>
    <property type="evidence" value="ECO:0007669"/>
    <property type="project" value="InterPro"/>
</dbReference>
<keyword evidence="3" id="KW-0812">Transmembrane</keyword>
<dbReference type="InterPro" id="IPR007137">
    <property type="entry name" value="DUF348"/>
</dbReference>
<dbReference type="PANTHER" id="PTHR39160:SF4">
    <property type="entry name" value="RESUSCITATION-PROMOTING FACTOR RPFB"/>
    <property type="match status" value="1"/>
</dbReference>
<feature type="region of interest" description="Disordered" evidence="2">
    <location>
        <begin position="297"/>
        <end position="332"/>
    </location>
</feature>
<dbReference type="SMART" id="SM01208">
    <property type="entry name" value="G5"/>
    <property type="match status" value="1"/>
</dbReference>
<evidence type="ECO:0000256" key="3">
    <source>
        <dbReference type="SAM" id="Phobius"/>
    </source>
</evidence>
<dbReference type="RefSeq" id="WP_146937294.1">
    <property type="nucleotide sequence ID" value="NZ_BJXW01000013.1"/>
</dbReference>
<dbReference type="PANTHER" id="PTHR39160">
    <property type="entry name" value="CELL WALL-BINDING PROTEIN YOCH"/>
    <property type="match status" value="1"/>
</dbReference>
<dbReference type="Pfam" id="PF06725">
    <property type="entry name" value="3D"/>
    <property type="match status" value="1"/>
</dbReference>
<dbReference type="CDD" id="cd22786">
    <property type="entry name" value="DPBB_YuiC-like"/>
    <property type="match status" value="1"/>
</dbReference>
<dbReference type="Gene3D" id="2.20.230.10">
    <property type="entry name" value="Resuscitation-promoting factor rpfb"/>
    <property type="match status" value="1"/>
</dbReference>
<dbReference type="SUPFAM" id="SSF50685">
    <property type="entry name" value="Barwin-like endoglucanases"/>
    <property type="match status" value="1"/>
</dbReference>
<dbReference type="PROSITE" id="PS51109">
    <property type="entry name" value="G5"/>
    <property type="match status" value="1"/>
</dbReference>
<evidence type="ECO:0000313" key="6">
    <source>
        <dbReference type="Proteomes" id="UP000321491"/>
    </source>
</evidence>
<feature type="transmembrane region" description="Helical" evidence="3">
    <location>
        <begin position="12"/>
        <end position="34"/>
    </location>
</feature>
<dbReference type="Pfam" id="PF07501">
    <property type="entry name" value="G5"/>
    <property type="match status" value="1"/>
</dbReference>
<evidence type="ECO:0000259" key="4">
    <source>
        <dbReference type="PROSITE" id="PS51109"/>
    </source>
</evidence>
<dbReference type="EMBL" id="BJXW01000013">
    <property type="protein sequence ID" value="GEN31267.1"/>
    <property type="molecule type" value="Genomic_DNA"/>
</dbReference>
<evidence type="ECO:0000313" key="5">
    <source>
        <dbReference type="EMBL" id="GEN31267.1"/>
    </source>
</evidence>
<dbReference type="AlphaFoldDB" id="A0A511UXA5"/>
<organism evidence="5 6">
    <name type="scientific">Cerasibacillus quisquiliarum</name>
    <dbReference type="NCBI Taxonomy" id="227865"/>
    <lineage>
        <taxon>Bacteria</taxon>
        <taxon>Bacillati</taxon>
        <taxon>Bacillota</taxon>
        <taxon>Bacilli</taxon>
        <taxon>Bacillales</taxon>
        <taxon>Bacillaceae</taxon>
        <taxon>Cerasibacillus</taxon>
    </lineage>
</organism>
<dbReference type="InterPro" id="IPR010611">
    <property type="entry name" value="3D_dom"/>
</dbReference>
<dbReference type="GO" id="GO:0004553">
    <property type="term" value="F:hydrolase activity, hydrolyzing O-glycosyl compounds"/>
    <property type="evidence" value="ECO:0007669"/>
    <property type="project" value="InterPro"/>
</dbReference>
<sequence>MRKISKLFPPAKFRPLISTIGVIALTLFSVVVLYEASKVEVVFADNGKTKTIKTHANTIQELLEEIGIIVGEHDELSHDIDTEVKNGMEIAYTKAKSINVNIDGVEKRYYTIHETVGDFLEAEGLEVSEHDDLSHQVNDEIVENMTIDLKKAFQVKVKDGKKKLQHVMTTGGTVKDILAQANVSFNPKSDDKINQKLNKTVTEDMLIKVTRVDVKTIKKEEEIDFKTIRQDDTSLEKGKEVVAEEGKKGIVQKKIKITKENGKIVDKKTVKEMVKEKPVNRVVKVGTKEPVKVAETTVSKPKSKSKLKAQPKPKVTTVTPTKTSAKPTPNKKKSEKVFYMDASAYTAQCNGCSGYTATGINLKANPHLKVIAVDPSVIPLGSTVWVEGYGEAIAGDTGGAIRGHRIDLHFPNAKAANAFGRKKVKVIVLD</sequence>
<dbReference type="InterPro" id="IPR036908">
    <property type="entry name" value="RlpA-like_sf"/>
</dbReference>
<keyword evidence="6" id="KW-1185">Reference proteome</keyword>
<feature type="compositionally biased region" description="Low complexity" evidence="2">
    <location>
        <begin position="312"/>
        <end position="328"/>
    </location>
</feature>
<keyword evidence="3" id="KW-1133">Transmembrane helix</keyword>
<gene>
    <name evidence="5" type="primary">yabE_1</name>
    <name evidence="5" type="ORF">CQU01_15050</name>
</gene>
<dbReference type="Gene3D" id="2.40.40.10">
    <property type="entry name" value="RlpA-like domain"/>
    <property type="match status" value="1"/>
</dbReference>
<dbReference type="GO" id="GO:0019867">
    <property type="term" value="C:outer membrane"/>
    <property type="evidence" value="ECO:0007669"/>
    <property type="project" value="InterPro"/>
</dbReference>
<accession>A0A511UXA5</accession>
<dbReference type="InterPro" id="IPR051933">
    <property type="entry name" value="Resuscitation_pf_RpfB"/>
</dbReference>
<dbReference type="Proteomes" id="UP000321491">
    <property type="component" value="Unassembled WGS sequence"/>
</dbReference>
<dbReference type="Pfam" id="PF03990">
    <property type="entry name" value="DUF348"/>
    <property type="match status" value="3"/>
</dbReference>
<name>A0A511UXA5_9BACI</name>
<feature type="domain" description="G5" evidence="4">
    <location>
        <begin position="209"/>
        <end position="289"/>
    </location>
</feature>